<dbReference type="EC" id="3.1.1.45" evidence="2"/>
<dbReference type="Pfam" id="PF01738">
    <property type="entry name" value="DLH"/>
    <property type="match status" value="1"/>
</dbReference>
<protein>
    <submittedName>
        <fullName evidence="2">Carboxymethylenebutenolidase</fullName>
        <ecNumber evidence="2">3.1.1.45</ecNumber>
    </submittedName>
</protein>
<evidence type="ECO:0000259" key="1">
    <source>
        <dbReference type="Pfam" id="PF01738"/>
    </source>
</evidence>
<organism evidence="2 3">
    <name type="scientific">Amycolatopsis jiangsuensis</name>
    <dbReference type="NCBI Taxonomy" id="1181879"/>
    <lineage>
        <taxon>Bacteria</taxon>
        <taxon>Bacillati</taxon>
        <taxon>Actinomycetota</taxon>
        <taxon>Actinomycetes</taxon>
        <taxon>Pseudonocardiales</taxon>
        <taxon>Pseudonocardiaceae</taxon>
        <taxon>Amycolatopsis</taxon>
    </lineage>
</organism>
<dbReference type="InterPro" id="IPR029058">
    <property type="entry name" value="AB_hydrolase_fold"/>
</dbReference>
<dbReference type="GO" id="GO:0008806">
    <property type="term" value="F:carboxymethylenebutenolidase activity"/>
    <property type="evidence" value="ECO:0007669"/>
    <property type="project" value="UniProtKB-EC"/>
</dbReference>
<dbReference type="InterPro" id="IPR002925">
    <property type="entry name" value="Dienelactn_hydro"/>
</dbReference>
<dbReference type="Proteomes" id="UP000581769">
    <property type="component" value="Unassembled WGS sequence"/>
</dbReference>
<proteinExistence type="predicted"/>
<dbReference type="PANTHER" id="PTHR46623">
    <property type="entry name" value="CARBOXYMETHYLENEBUTENOLIDASE-RELATED"/>
    <property type="match status" value="1"/>
</dbReference>
<accession>A0A840IQI4</accession>
<name>A0A840IQI4_9PSEU</name>
<dbReference type="EMBL" id="JACHMG010000001">
    <property type="protein sequence ID" value="MBB4683294.1"/>
    <property type="molecule type" value="Genomic_DNA"/>
</dbReference>
<dbReference type="Gene3D" id="3.40.50.1820">
    <property type="entry name" value="alpha/beta hydrolase"/>
    <property type="match status" value="1"/>
</dbReference>
<dbReference type="RefSeq" id="WP_184777702.1">
    <property type="nucleotide sequence ID" value="NZ_JACHMG010000001.1"/>
</dbReference>
<feature type="domain" description="Dienelactone hydrolase" evidence="1">
    <location>
        <begin position="16"/>
        <end position="246"/>
    </location>
</feature>
<keyword evidence="3" id="KW-1185">Reference proteome</keyword>
<evidence type="ECO:0000313" key="3">
    <source>
        <dbReference type="Proteomes" id="UP000581769"/>
    </source>
</evidence>
<evidence type="ECO:0000313" key="2">
    <source>
        <dbReference type="EMBL" id="MBB4683294.1"/>
    </source>
</evidence>
<gene>
    <name evidence="2" type="ORF">BJY18_000779</name>
</gene>
<comment type="caution">
    <text evidence="2">The sequence shown here is derived from an EMBL/GenBank/DDBJ whole genome shotgun (WGS) entry which is preliminary data.</text>
</comment>
<dbReference type="AlphaFoldDB" id="A0A840IQI4"/>
<dbReference type="PANTHER" id="PTHR46623:SF10">
    <property type="entry name" value="CARBOXYMETHYLENEBUTENOLIDASE HOMOLOG"/>
    <property type="match status" value="1"/>
</dbReference>
<dbReference type="InterPro" id="IPR051049">
    <property type="entry name" value="Dienelactone_hydrolase-like"/>
</dbReference>
<keyword evidence="2" id="KW-0378">Hydrolase</keyword>
<sequence>MRKEYVDIPAGDGVADAYLVVPDGGPHPGVVLFVDAFGLRPRIEEMAERIAAAGYAVLAPNLLYRGGRSPMVEDMAALADESKREAIFGKIFPLISQLDTAAITRDAQMYLDFFHAQEGVAEGPVVITGYCMGGLNALKVIEALPDRVKAIASFHGGRLATDDPDSPHLRVGAITGEVYFGHADQDHSMDAEQIKTLERALDEAGVTYRSEIYEGAGHGFTMTDTAAYHEEGEKRHWANLFALLERVNG</sequence>
<dbReference type="SUPFAM" id="SSF53474">
    <property type="entry name" value="alpha/beta-Hydrolases"/>
    <property type="match status" value="1"/>
</dbReference>
<reference evidence="2 3" key="1">
    <citation type="submission" date="2020-08" db="EMBL/GenBank/DDBJ databases">
        <title>Sequencing the genomes of 1000 actinobacteria strains.</title>
        <authorList>
            <person name="Klenk H.-P."/>
        </authorList>
    </citation>
    <scope>NUCLEOTIDE SEQUENCE [LARGE SCALE GENOMIC DNA]</scope>
    <source>
        <strain evidence="2 3">DSM 45859</strain>
    </source>
</reference>